<keyword evidence="1" id="KW-0472">Membrane</keyword>
<feature type="signal peptide" evidence="2">
    <location>
        <begin position="1"/>
        <end position="23"/>
    </location>
</feature>
<dbReference type="Proteomes" id="UP000050790">
    <property type="component" value="Unassembled WGS sequence"/>
</dbReference>
<feature type="chain" id="PRO_5041701198" description="Egg protein CP391S-like protein" evidence="2">
    <location>
        <begin position="24"/>
        <end position="367"/>
    </location>
</feature>
<evidence type="ECO:0000256" key="1">
    <source>
        <dbReference type="SAM" id="Phobius"/>
    </source>
</evidence>
<keyword evidence="1" id="KW-0812">Transmembrane</keyword>
<dbReference type="AlphaFoldDB" id="A0AA84ZB72"/>
<evidence type="ECO:0000313" key="3">
    <source>
        <dbReference type="Proteomes" id="UP000050790"/>
    </source>
</evidence>
<evidence type="ECO:0000256" key="2">
    <source>
        <dbReference type="SAM" id="SignalP"/>
    </source>
</evidence>
<keyword evidence="2" id="KW-0732">Signal</keyword>
<protein>
    <recommendedName>
        <fullName evidence="5">Egg protein CP391S-like protein</fullName>
    </recommendedName>
</protein>
<feature type="transmembrane region" description="Helical" evidence="1">
    <location>
        <begin position="335"/>
        <end position="362"/>
    </location>
</feature>
<proteinExistence type="predicted"/>
<evidence type="ECO:0008006" key="5">
    <source>
        <dbReference type="Google" id="ProtNLM"/>
    </source>
</evidence>
<sequence length="367" mass="42863">MLRYNSASFSLFISLYLIVVWFSTEFFKCQDICTKCHLNSLKETIFQNDSYRISFHHNYLMRIRRNQSYPLVKDSPNIFTAPQYVALNFPFKYYDRHVNDLLIHRYGNEGLINIFSEKYIGRISNRLKDITKLIFEVLNEKGLLVVKSYFVKTVNGTEVTAKITNLIHPNGKISFYYDNIPTEIKESEQESKISADIKCETHNVSDEIYVPGEWIKPGTLVEYEAFGKICPKYNSIKKCKKATTSNITCIWCEKANKCIESNDQNTHKLKVDDCYVEESLDVNDLSAPTPIKHDETTLKITEFQFAEKLKKIFEETAQHLTMTVNTTVGNIQNKLYLYLYILIILVVYPVVIYIGCIIWRWLHYSTD</sequence>
<dbReference type="WBParaSite" id="SMRG1_22510.1">
    <property type="protein sequence ID" value="SMRG1_22510.1"/>
    <property type="gene ID" value="SMRG1_22510"/>
</dbReference>
<keyword evidence="1" id="KW-1133">Transmembrane helix</keyword>
<evidence type="ECO:0000313" key="4">
    <source>
        <dbReference type="WBParaSite" id="SMRG1_22510.1"/>
    </source>
</evidence>
<organism evidence="3 4">
    <name type="scientific">Schistosoma margrebowiei</name>
    <dbReference type="NCBI Taxonomy" id="48269"/>
    <lineage>
        <taxon>Eukaryota</taxon>
        <taxon>Metazoa</taxon>
        <taxon>Spiralia</taxon>
        <taxon>Lophotrochozoa</taxon>
        <taxon>Platyhelminthes</taxon>
        <taxon>Trematoda</taxon>
        <taxon>Digenea</taxon>
        <taxon>Strigeidida</taxon>
        <taxon>Schistosomatoidea</taxon>
        <taxon>Schistosomatidae</taxon>
        <taxon>Schistosoma</taxon>
    </lineage>
</organism>
<reference evidence="4" key="1">
    <citation type="submission" date="2023-11" db="UniProtKB">
        <authorList>
            <consortium name="WormBaseParasite"/>
        </authorList>
    </citation>
    <scope>IDENTIFICATION</scope>
</reference>
<accession>A0AA84ZB72</accession>
<name>A0AA84ZB72_9TREM</name>